<accession>A0A3D5N5U4</accession>
<dbReference type="STRING" id="168935.AUP42_02500"/>
<feature type="non-terminal residue" evidence="1">
    <location>
        <position position="115"/>
    </location>
</feature>
<organism evidence="1 2">
    <name type="scientific">Thalassospira lucentensis</name>
    <dbReference type="NCBI Taxonomy" id="168935"/>
    <lineage>
        <taxon>Bacteria</taxon>
        <taxon>Pseudomonadati</taxon>
        <taxon>Pseudomonadota</taxon>
        <taxon>Alphaproteobacteria</taxon>
        <taxon>Rhodospirillales</taxon>
        <taxon>Thalassospiraceae</taxon>
        <taxon>Thalassospira</taxon>
    </lineage>
</organism>
<comment type="caution">
    <text evidence="1">The sequence shown here is derived from an EMBL/GenBank/DDBJ whole genome shotgun (WGS) entry which is preliminary data.</text>
</comment>
<sequence length="115" mass="12852">MSGISVRSWISSIADRGRELLDLPLSTPQDQFAQLTAMCRDLVSQKGEARGTAIAREVVRMWENLPDEDNLRFFQMMQNDFSADRAKVTKAAEAFAKDPSEPNLAVLTHASEPVR</sequence>
<evidence type="ECO:0000313" key="2">
    <source>
        <dbReference type="Proteomes" id="UP000264179"/>
    </source>
</evidence>
<reference evidence="1 2" key="1">
    <citation type="journal article" date="2018" name="Nat. Biotechnol.">
        <title>A standardized bacterial taxonomy based on genome phylogeny substantially revises the tree of life.</title>
        <authorList>
            <person name="Parks D.H."/>
            <person name="Chuvochina M."/>
            <person name="Waite D.W."/>
            <person name="Rinke C."/>
            <person name="Skarshewski A."/>
            <person name="Chaumeil P.A."/>
            <person name="Hugenholtz P."/>
        </authorList>
    </citation>
    <scope>NUCLEOTIDE SEQUENCE [LARGE SCALE GENOMIC DNA]</scope>
    <source>
        <strain evidence="1">UBA9881</strain>
    </source>
</reference>
<dbReference type="Proteomes" id="UP000264179">
    <property type="component" value="Unassembled WGS sequence"/>
</dbReference>
<gene>
    <name evidence="1" type="ORF">DHR80_06080</name>
</gene>
<evidence type="ECO:0000313" key="1">
    <source>
        <dbReference type="EMBL" id="HCW66776.1"/>
    </source>
</evidence>
<dbReference type="EMBL" id="DPOP01000058">
    <property type="protein sequence ID" value="HCW66776.1"/>
    <property type="molecule type" value="Genomic_DNA"/>
</dbReference>
<dbReference type="Gene3D" id="1.20.140.90">
    <property type="entry name" value="Malonyl-CoA decarboxylase, oligemerization domain"/>
    <property type="match status" value="1"/>
</dbReference>
<proteinExistence type="predicted"/>
<name>A0A3D5N5U4_9PROT</name>
<dbReference type="InterPro" id="IPR038351">
    <property type="entry name" value="MCD_N_sf"/>
</dbReference>
<dbReference type="AlphaFoldDB" id="A0A3D5N5U4"/>
<protein>
    <submittedName>
        <fullName evidence="1">Decarboxylase</fullName>
    </submittedName>
</protein>